<organism evidence="3 4">
    <name type="scientific">Rugamonas apoptosis</name>
    <dbReference type="NCBI Taxonomy" id="2758570"/>
    <lineage>
        <taxon>Bacteria</taxon>
        <taxon>Pseudomonadati</taxon>
        <taxon>Pseudomonadota</taxon>
        <taxon>Betaproteobacteria</taxon>
        <taxon>Burkholderiales</taxon>
        <taxon>Oxalobacteraceae</taxon>
        <taxon>Telluria group</taxon>
        <taxon>Rugamonas</taxon>
    </lineage>
</organism>
<feature type="transmembrane region" description="Helical" evidence="2">
    <location>
        <begin position="74"/>
        <end position="93"/>
    </location>
</feature>
<name>A0A7W2FAC7_9BURK</name>
<keyword evidence="4" id="KW-1185">Reference proteome</keyword>
<dbReference type="GO" id="GO:0016787">
    <property type="term" value="F:hydrolase activity"/>
    <property type="evidence" value="ECO:0007669"/>
    <property type="project" value="UniProtKB-KW"/>
</dbReference>
<proteinExistence type="predicted"/>
<dbReference type="PANTHER" id="PTHR40031:SF1">
    <property type="entry name" value="MEMBRANE-BOUND METAL-DEPENDENT HYDROLASE"/>
    <property type="match status" value="1"/>
</dbReference>
<feature type="transmembrane region" description="Helical" evidence="2">
    <location>
        <begin position="105"/>
        <end position="124"/>
    </location>
</feature>
<dbReference type="EMBL" id="JACEZU010000006">
    <property type="protein sequence ID" value="MBA5688031.1"/>
    <property type="molecule type" value="Genomic_DNA"/>
</dbReference>
<keyword evidence="2" id="KW-1133">Transmembrane helix</keyword>
<evidence type="ECO:0000313" key="3">
    <source>
        <dbReference type="EMBL" id="MBA5688031.1"/>
    </source>
</evidence>
<feature type="transmembrane region" description="Helical" evidence="2">
    <location>
        <begin position="36"/>
        <end position="54"/>
    </location>
</feature>
<feature type="compositionally biased region" description="Low complexity" evidence="1">
    <location>
        <begin position="427"/>
        <end position="448"/>
    </location>
</feature>
<evidence type="ECO:0000256" key="2">
    <source>
        <dbReference type="SAM" id="Phobius"/>
    </source>
</evidence>
<dbReference type="Proteomes" id="UP000573499">
    <property type="component" value="Unassembled WGS sequence"/>
</dbReference>
<gene>
    <name evidence="3" type="ORF">H3H39_13350</name>
</gene>
<feature type="transmembrane region" description="Helical" evidence="2">
    <location>
        <begin position="193"/>
        <end position="210"/>
    </location>
</feature>
<reference evidence="3 4" key="1">
    <citation type="submission" date="2020-07" db="EMBL/GenBank/DDBJ databases">
        <title>Novel species isolated from subtropical streams in China.</title>
        <authorList>
            <person name="Lu H."/>
        </authorList>
    </citation>
    <scope>NUCLEOTIDE SEQUENCE [LARGE SCALE GENOMIC DNA]</scope>
    <source>
        <strain evidence="3 4">LX47W</strain>
    </source>
</reference>
<keyword evidence="2" id="KW-0812">Transmembrane</keyword>
<feature type="transmembrane region" description="Helical" evidence="2">
    <location>
        <begin position="144"/>
        <end position="164"/>
    </location>
</feature>
<evidence type="ECO:0000313" key="4">
    <source>
        <dbReference type="Proteomes" id="UP000573499"/>
    </source>
</evidence>
<sequence>MDNITHTIVGLGVGELLERSLPPEADTLRARTRRRLLLTACALASNFPDLDLFLSRLLPDPLGYLLNHRGHTHTLLYALPQALALAVLLWLCWPAARALLRASRPASRGLAASIGAGLGLHLLLDYTNSYGLHPFYPFDGRWFYGDMVFIVEPLYWIAFGAPLAMMLATRRARMAALAVPVCALLFFTFKGYLGAASCAALLGAGVLLGAAQRRAGAQGRAALLLALGLCGVYVAGQGVASHVGGQRIRAALARIDPGARVVDVAMTAYPSQPLCWNFVSVESDEAAGSYRMRRGVASLAPDWLAPLACPHRLVDGGAKTTLDPAIVEMSEVTASLRALRQLQRDDCHVNAWLRFARAPALSMATGEASDYRFATTPRGNFTTLRFGALRGSACPQGVPGWEDPRADLLAAPEQGALAEDQRGSLWRSASSSRTPSPSRSLPAAAAAH</sequence>
<protein>
    <submittedName>
        <fullName evidence="3">Metal-dependent hydrolase</fullName>
    </submittedName>
</protein>
<dbReference type="PANTHER" id="PTHR40031">
    <property type="entry name" value="HYPOTHETICAL MEMBRANE SPANNING PROTEIN"/>
    <property type="match status" value="1"/>
</dbReference>
<keyword evidence="3" id="KW-0378">Hydrolase</keyword>
<dbReference type="AlphaFoldDB" id="A0A7W2FAC7"/>
<dbReference type="InterPro" id="IPR053170">
    <property type="entry name" value="Transcription_regulator"/>
</dbReference>
<dbReference type="Pfam" id="PF04307">
    <property type="entry name" value="YdjM"/>
    <property type="match status" value="1"/>
</dbReference>
<comment type="caution">
    <text evidence="3">The sequence shown here is derived from an EMBL/GenBank/DDBJ whole genome shotgun (WGS) entry which is preliminary data.</text>
</comment>
<feature type="region of interest" description="Disordered" evidence="1">
    <location>
        <begin position="418"/>
        <end position="448"/>
    </location>
</feature>
<dbReference type="RefSeq" id="WP_182153880.1">
    <property type="nucleotide sequence ID" value="NZ_JACEZU010000006.1"/>
</dbReference>
<keyword evidence="2" id="KW-0472">Membrane</keyword>
<dbReference type="InterPro" id="IPR007404">
    <property type="entry name" value="YdjM-like"/>
</dbReference>
<feature type="transmembrane region" description="Helical" evidence="2">
    <location>
        <begin position="222"/>
        <end position="240"/>
    </location>
</feature>
<evidence type="ECO:0000256" key="1">
    <source>
        <dbReference type="SAM" id="MobiDB-lite"/>
    </source>
</evidence>
<accession>A0A7W2FAC7</accession>